<protein>
    <submittedName>
        <fullName evidence="3">Uncharacterized protein</fullName>
    </submittedName>
</protein>
<evidence type="ECO:0000256" key="1">
    <source>
        <dbReference type="SAM" id="Coils"/>
    </source>
</evidence>
<feature type="compositionally biased region" description="Acidic residues" evidence="2">
    <location>
        <begin position="906"/>
        <end position="919"/>
    </location>
</feature>
<dbReference type="Proteomes" id="UP000265618">
    <property type="component" value="Unassembled WGS sequence"/>
</dbReference>
<accession>A0A9K3CRS0</accession>
<reference evidence="3 4" key="1">
    <citation type="journal article" date="2018" name="PLoS ONE">
        <title>The draft genome of Kipferlia bialata reveals reductive genome evolution in fornicate parasites.</title>
        <authorList>
            <person name="Tanifuji G."/>
            <person name="Takabayashi S."/>
            <person name="Kume K."/>
            <person name="Takagi M."/>
            <person name="Nakayama T."/>
            <person name="Kamikawa R."/>
            <person name="Inagaki Y."/>
            <person name="Hashimoto T."/>
        </authorList>
    </citation>
    <scope>NUCLEOTIDE SEQUENCE [LARGE SCALE GENOMIC DNA]</scope>
    <source>
        <strain evidence="3">NY0173</strain>
    </source>
</reference>
<feature type="compositionally biased region" description="Basic and acidic residues" evidence="2">
    <location>
        <begin position="1079"/>
        <end position="1101"/>
    </location>
</feature>
<dbReference type="EMBL" id="BDIP01000458">
    <property type="protein sequence ID" value="GIQ81662.1"/>
    <property type="molecule type" value="Genomic_DNA"/>
</dbReference>
<sequence>RDTLSLDGIRLNHGMALPILDAGLPGLMEGERCLLYGGMESVLPKAGTVPALRHLYPLLHTLLSAKDRLCTFIVLDVTLYRWTHIEHDYPSTGHSELTFTALAVAKHKKAGKTGPLPPIPLCGPVLVVVPGRPDAVARWLEGIRDQCPSVPCVAYAGSKMTLTRVREALFFRKEHLDIRTLTKSTGMAGQRLVKNKTTKDLYARMRNSQVQMRVSVVVSTLQHCRTDIGLMCSIPWQSIIVEETPSIQAKNMALLSELAPIPARHRVIACRAPYVPNNLSATALAMFLLGIKRDRLEASLGLAPNTLAKKNSEPIPKLLQMVHMLHVDVSRKLLFPEFAAYLETVFPPLPSVPQSPAPPGMCNANTSTPTDKLLSCAALSLKRGDRGRERDRGFMETDGDGRDTPADPSNAEEHLYTRPISAIMTPTEGRGQTGVEDGNGASHTSSVYVLPVELKADRWMALGSILHREAVAEALTGYRSFAQNSRVYRHLNKALTDCLTAVATEQVLGTTVLAPSRRYLITKLLEEIRSDMALVVVAPQRMMACVSAFLSSLPVPAVPLPLVMPAGQASMRRLFLASEADMVRAHALNKHLKDTPSPTLLAFPHCIARTIGAVVCVCPTPHAIVEHVAPCSDAVFYIACPGTPESALLSAPVRDRTDSLVTAALSRWCARTPRPKPGRPARRIAATWANLDVDFLDHTPSALPIPHCLASGAHEALIGPGSWSLLTEPNIRSLSAVQLTESELKDPRTVLKERVMRHMRPGRSGHRQPSILLSLVGDPRLNIKYTPVTLQSAPAPRMTVTPVVRGPGYAFERCLSECGTPFAFSRLQKRKEHTSGVWVSLNDCSPLNVLRAAAAEEAVVGEHLWTRESVRAVLHSRGGFDPDDEEEGDAPTPAPTSGRERAGDTGDSDCEGVEGDCDSGDEDEASYIGTGIGQACARDPVRVLEHCCPLQLFERHPDVFRRALADSNKDRARSLVRGMYASNCVSGLVSAFGEVALGGVSNETKTVPKKLKHKSTSLFWRRLYSRAGLGCDTVGNVYMGRKGSGSKRMWRNSLVGPSFEVDHLVPSDGESSDDVSIVEESRPPRSIKVEQGDREPVERPRPSVTVSPVPEPSSVSVSVSSTPARGRATSKEAASRTGRGQATPTGTKASKAAKPVKVKPQRDSLSLPIPSPQKPKVVTVSTSDEALLKAGGWLGASADHNLVCSQPDLLRFPSLVLLDTSDLENHFLGKPTQKVAMDAFVNAGNGQYLGNVGDIRRRKDSIRTPVQFKGAGDEAITVFNGLVHQCGELSPHHVMTWETSPLLYRSFSDLPPFTQGTVNPREVKAEPVLDSAAVSAQLSALWAELCQVGSAKQRTALLAILIRYGIAGGVTPEQVFKPVLEKCSSHYQLGKLKTVSILKGLSLQVELIRLHAKYFLKWNDNPPGIPRVPHPKAGDPSSLSSIDPTVPSRDEYNISPADSADRLLLMRLARCKYLALHKSDTVTDKDGSRDMVIPPLATQAERAFYSTAAIVDSLFQNLAGQDPHMSIAHADMLKRFYIWEGHLTALHTVYQATTKAKLVVMRAFGTDFRALAALSNEMQLVVRSVIQEAMNGWSHSHDLRLIEGLIKHGYSRWQDIAKDTSVGIAEATKGQVQNPSSLMVQLTQRITGETASSSTSGPPLQPMSLQAVQQLCAPSAQTIKDNALFCLEQNGRIPVPESGTLQSRTSGFLKTRVVLLELALRTERVLLCDPSNTRMRDILVHKNRNRDADSTDKDFIHQHKVYLAEVPNQTAKTYNEIEAHMAALLRRSTQPTPTPEAAAQRERDRLDLQDMGARVKDMRLCDYMRLDVSARVAARRAAVAAANPAQDRTPAATARSVRGADPASRSQSVSMGQRPLSAVGTGEGGTGHEAARDKGETSDITTWTDDKLSMWRQQILEQMRQCDPQCPSSLSTHCTMPPPRQMSESANPRHFRQEVSALKRELAALKTESMASDSRHRHMTVSLNHQLQALQKQNHDFQETAEHLQSVIANLRSRLRETRNVAAAAKARADTAESLAERRRLALQGEKNNESVRNQAHGRYEQVLASQLKKVTTEKKALAQECSSMSTECSQLRAALKVLGLL</sequence>
<gene>
    <name evidence="3" type="ORF">KIPB_002653</name>
</gene>
<evidence type="ECO:0000256" key="2">
    <source>
        <dbReference type="SAM" id="MobiDB-lite"/>
    </source>
</evidence>
<feature type="compositionally biased region" description="Polar residues" evidence="2">
    <location>
        <begin position="1138"/>
        <end position="1147"/>
    </location>
</feature>
<comment type="caution">
    <text evidence="3">The sequence shown here is derived from an EMBL/GenBank/DDBJ whole genome shotgun (WGS) entry which is preliminary data.</text>
</comment>
<feature type="region of interest" description="Disordered" evidence="2">
    <location>
        <begin position="387"/>
        <end position="411"/>
    </location>
</feature>
<dbReference type="InterPro" id="IPR038718">
    <property type="entry name" value="SNF2-like_sf"/>
</dbReference>
<name>A0A9K3CRS0_9EUKA</name>
<feature type="compositionally biased region" description="Low complexity" evidence="2">
    <location>
        <begin position="1102"/>
        <end position="1123"/>
    </location>
</feature>
<feature type="region of interest" description="Disordered" evidence="2">
    <location>
        <begin position="1842"/>
        <end position="1900"/>
    </location>
</feature>
<keyword evidence="1" id="KW-0175">Coiled coil</keyword>
<proteinExistence type="predicted"/>
<feature type="region of interest" description="Disordered" evidence="2">
    <location>
        <begin position="1060"/>
        <end position="1177"/>
    </location>
</feature>
<evidence type="ECO:0000313" key="4">
    <source>
        <dbReference type="Proteomes" id="UP000265618"/>
    </source>
</evidence>
<feature type="non-terminal residue" evidence="3">
    <location>
        <position position="1"/>
    </location>
</feature>
<feature type="region of interest" description="Disordered" evidence="2">
    <location>
        <begin position="876"/>
        <end position="919"/>
    </location>
</feature>
<dbReference type="Gene3D" id="3.40.50.10810">
    <property type="entry name" value="Tandem AAA-ATPase domain"/>
    <property type="match status" value="1"/>
</dbReference>
<organism evidence="3 4">
    <name type="scientific">Kipferlia bialata</name>
    <dbReference type="NCBI Taxonomy" id="797122"/>
    <lineage>
        <taxon>Eukaryota</taxon>
        <taxon>Metamonada</taxon>
        <taxon>Carpediemonas-like organisms</taxon>
        <taxon>Kipferlia</taxon>
    </lineage>
</organism>
<evidence type="ECO:0000313" key="3">
    <source>
        <dbReference type="EMBL" id="GIQ81662.1"/>
    </source>
</evidence>
<dbReference type="Gene3D" id="1.10.10.60">
    <property type="entry name" value="Homeodomain-like"/>
    <property type="match status" value="1"/>
</dbReference>
<feature type="coiled-coil region" evidence="1">
    <location>
        <begin position="1987"/>
        <end position="2028"/>
    </location>
</feature>
<keyword evidence="4" id="KW-1185">Reference proteome</keyword>